<evidence type="ECO:0000256" key="6">
    <source>
        <dbReference type="ARBA" id="ARBA00023157"/>
    </source>
</evidence>
<gene>
    <name evidence="8" type="ORF">LshimejAT787_1103000</name>
</gene>
<feature type="chain" id="PRO_5040529843" description="Hydrophobin" evidence="7">
    <location>
        <begin position="21"/>
        <end position="111"/>
    </location>
</feature>
<evidence type="ECO:0000256" key="3">
    <source>
        <dbReference type="ARBA" id="ARBA00022512"/>
    </source>
</evidence>
<feature type="signal peptide" evidence="7">
    <location>
        <begin position="1"/>
        <end position="20"/>
    </location>
</feature>
<keyword evidence="3 7" id="KW-0134">Cell wall</keyword>
<evidence type="ECO:0000256" key="5">
    <source>
        <dbReference type="ARBA" id="ARBA00022729"/>
    </source>
</evidence>
<proteinExistence type="inferred from homology"/>
<dbReference type="AlphaFoldDB" id="A0A9P3PT23"/>
<comment type="similarity">
    <text evidence="2 7">Belongs to the fungal hydrophobin family.</text>
</comment>
<dbReference type="SMART" id="SM00075">
    <property type="entry name" value="HYDRO"/>
    <property type="match status" value="1"/>
</dbReference>
<accession>A0A9P3PT23</accession>
<evidence type="ECO:0000256" key="7">
    <source>
        <dbReference type="RuleBase" id="RU365009"/>
    </source>
</evidence>
<dbReference type="InterPro" id="IPR019778">
    <property type="entry name" value="Class_I_Hydrophobin_CS"/>
</dbReference>
<evidence type="ECO:0000256" key="4">
    <source>
        <dbReference type="ARBA" id="ARBA00022525"/>
    </source>
</evidence>
<reference evidence="8" key="1">
    <citation type="submission" date="2022-07" db="EMBL/GenBank/DDBJ databases">
        <title>The genome of Lyophyllum shimeji provides insight into the initial evolution of ectomycorrhizal fungal genome.</title>
        <authorList>
            <person name="Kobayashi Y."/>
            <person name="Shibata T."/>
            <person name="Hirakawa H."/>
            <person name="Shigenobu S."/>
            <person name="Nishiyama T."/>
            <person name="Yamada A."/>
            <person name="Hasebe M."/>
            <person name="Kawaguchi M."/>
        </authorList>
    </citation>
    <scope>NUCLEOTIDE SEQUENCE</scope>
    <source>
        <strain evidence="8">AT787</strain>
    </source>
</reference>
<dbReference type="Pfam" id="PF01185">
    <property type="entry name" value="Hydrophobin"/>
    <property type="match status" value="1"/>
</dbReference>
<comment type="subcellular location">
    <subcellularLocation>
        <location evidence="1 7">Secreted</location>
        <location evidence="1 7">Cell wall</location>
    </subcellularLocation>
</comment>
<keyword evidence="4 7" id="KW-0964">Secreted</keyword>
<evidence type="ECO:0000313" key="8">
    <source>
        <dbReference type="EMBL" id="GLB42285.1"/>
    </source>
</evidence>
<sequence length="111" mass="11091">MFARISTFSLFCLFVAGANALALPRTEGQCNTGPNACCNSVQDAKSEHAGLLAGLIGLDLSNVTGQVGLGCSPISAVGLGGNSCTQQPVCCSGNNFNGLVVVGCTPINVNA</sequence>
<dbReference type="Proteomes" id="UP001063166">
    <property type="component" value="Unassembled WGS sequence"/>
</dbReference>
<keyword evidence="6 7" id="KW-1015">Disulfide bond</keyword>
<evidence type="ECO:0000313" key="9">
    <source>
        <dbReference type="Proteomes" id="UP001063166"/>
    </source>
</evidence>
<evidence type="ECO:0000256" key="2">
    <source>
        <dbReference type="ARBA" id="ARBA00010446"/>
    </source>
</evidence>
<dbReference type="CDD" id="cd23507">
    <property type="entry name" value="hydrophobin_I"/>
    <property type="match status" value="1"/>
</dbReference>
<name>A0A9P3PT23_LYOSH</name>
<organism evidence="8 9">
    <name type="scientific">Lyophyllum shimeji</name>
    <name type="common">Hon-shimeji</name>
    <name type="synonym">Tricholoma shimeji</name>
    <dbReference type="NCBI Taxonomy" id="47721"/>
    <lineage>
        <taxon>Eukaryota</taxon>
        <taxon>Fungi</taxon>
        <taxon>Dikarya</taxon>
        <taxon>Basidiomycota</taxon>
        <taxon>Agaricomycotina</taxon>
        <taxon>Agaricomycetes</taxon>
        <taxon>Agaricomycetidae</taxon>
        <taxon>Agaricales</taxon>
        <taxon>Tricholomatineae</taxon>
        <taxon>Lyophyllaceae</taxon>
        <taxon>Lyophyllum</taxon>
    </lineage>
</organism>
<comment type="caution">
    <text evidence="8">The sequence shown here is derived from an EMBL/GenBank/DDBJ whole genome shotgun (WGS) entry which is preliminary data.</text>
</comment>
<dbReference type="InterPro" id="IPR001338">
    <property type="entry name" value="Class_I_Hydrophobin"/>
</dbReference>
<keyword evidence="5 7" id="KW-0732">Signal</keyword>
<dbReference type="GO" id="GO:0009277">
    <property type="term" value="C:fungal-type cell wall"/>
    <property type="evidence" value="ECO:0007669"/>
    <property type="project" value="InterPro"/>
</dbReference>
<dbReference type="GO" id="GO:0005199">
    <property type="term" value="F:structural constituent of cell wall"/>
    <property type="evidence" value="ECO:0007669"/>
    <property type="project" value="InterPro"/>
</dbReference>
<evidence type="ECO:0000256" key="1">
    <source>
        <dbReference type="ARBA" id="ARBA00004191"/>
    </source>
</evidence>
<dbReference type="PROSITE" id="PS00956">
    <property type="entry name" value="HYDROPHOBIN"/>
    <property type="match status" value="1"/>
</dbReference>
<dbReference type="EMBL" id="BRPK01000011">
    <property type="protein sequence ID" value="GLB42285.1"/>
    <property type="molecule type" value="Genomic_DNA"/>
</dbReference>
<protein>
    <recommendedName>
        <fullName evidence="7">Hydrophobin</fullName>
    </recommendedName>
</protein>
<dbReference type="OrthoDB" id="4225815at2759"/>
<keyword evidence="9" id="KW-1185">Reference proteome</keyword>